<feature type="transmembrane region" description="Helical" evidence="1">
    <location>
        <begin position="21"/>
        <end position="40"/>
    </location>
</feature>
<feature type="transmembrane region" description="Helical" evidence="1">
    <location>
        <begin position="128"/>
        <end position="151"/>
    </location>
</feature>
<dbReference type="InterPro" id="IPR043128">
    <property type="entry name" value="Rev_trsase/Diguanyl_cyclase"/>
</dbReference>
<dbReference type="EMBL" id="LGTC01000001">
    <property type="protein sequence ID" value="KNY25833.1"/>
    <property type="molecule type" value="Genomic_DNA"/>
</dbReference>
<feature type="transmembrane region" description="Helical" evidence="1">
    <location>
        <begin position="171"/>
        <end position="192"/>
    </location>
</feature>
<keyword evidence="1" id="KW-1133">Transmembrane helix</keyword>
<dbReference type="PANTHER" id="PTHR46663">
    <property type="entry name" value="DIGUANYLATE CYCLASE DGCT-RELATED"/>
    <property type="match status" value="1"/>
</dbReference>
<dbReference type="InterPro" id="IPR029787">
    <property type="entry name" value="Nucleotide_cyclase"/>
</dbReference>
<dbReference type="PROSITE" id="PS50887">
    <property type="entry name" value="GGDEF"/>
    <property type="match status" value="1"/>
</dbReference>
<dbReference type="Gene3D" id="3.30.70.270">
    <property type="match status" value="1"/>
</dbReference>
<dbReference type="InterPro" id="IPR052163">
    <property type="entry name" value="DGC-Regulatory_Protein"/>
</dbReference>
<sequence length="273" mass="31645">MDIYKALLQNEAGRGEKIAWIFRWALYSLAFFLAAIVYFFQDGISGLFGMILSLCALLYNLIITYFIRKKLYYGWIRYTSATVDVMALTLYNAIDTYFHTPLVPVTTATILVYPCIIFLASLRLDRRLIIYSTLLTAISMDILYAFASPYFDPVVTKELSSCNIFGQAYRTIYILLCGFLMLFIPGTVERLLRNQREIYEKSISNYELAHKDRLTGVGNRMLLEEHLEKIHEMAVTNNLKYSVIFIDLDGFKEINDEYGMNWGIRFCALLQKE</sequence>
<accession>A0A0L6JJH0</accession>
<dbReference type="NCBIfam" id="TIGR00254">
    <property type="entry name" value="GGDEF"/>
    <property type="match status" value="1"/>
</dbReference>
<keyword evidence="1" id="KW-0812">Transmembrane</keyword>
<dbReference type="STRING" id="398512.Bccel_1093"/>
<gene>
    <name evidence="3" type="ORF">Bccel_1093</name>
</gene>
<protein>
    <submittedName>
        <fullName evidence="3">Diguanylate cyclase</fullName>
    </submittedName>
</protein>
<evidence type="ECO:0000313" key="4">
    <source>
        <dbReference type="Proteomes" id="UP000036923"/>
    </source>
</evidence>
<dbReference type="SUPFAM" id="SSF55073">
    <property type="entry name" value="Nucleotide cyclase"/>
    <property type="match status" value="1"/>
</dbReference>
<evidence type="ECO:0000259" key="2">
    <source>
        <dbReference type="PROSITE" id="PS50887"/>
    </source>
</evidence>
<dbReference type="Pfam" id="PF00990">
    <property type="entry name" value="GGDEF"/>
    <property type="match status" value="1"/>
</dbReference>
<feature type="domain" description="GGDEF" evidence="2">
    <location>
        <begin position="239"/>
        <end position="273"/>
    </location>
</feature>
<keyword evidence="4" id="KW-1185">Reference proteome</keyword>
<dbReference type="PANTHER" id="PTHR46663:SF2">
    <property type="entry name" value="GGDEF DOMAIN-CONTAINING PROTEIN"/>
    <property type="match status" value="1"/>
</dbReference>
<name>A0A0L6JJH0_9FIRM</name>
<feature type="transmembrane region" description="Helical" evidence="1">
    <location>
        <begin position="100"/>
        <end position="121"/>
    </location>
</feature>
<keyword evidence="1" id="KW-0472">Membrane</keyword>
<feature type="transmembrane region" description="Helical" evidence="1">
    <location>
        <begin position="46"/>
        <end position="67"/>
    </location>
</feature>
<dbReference type="eggNOG" id="COG2199">
    <property type="taxonomic scope" value="Bacteria"/>
</dbReference>
<dbReference type="Proteomes" id="UP000036923">
    <property type="component" value="Unassembled WGS sequence"/>
</dbReference>
<dbReference type="AlphaFoldDB" id="A0A0L6JJH0"/>
<comment type="caution">
    <text evidence="3">The sequence shown here is derived from an EMBL/GenBank/DDBJ whole genome shotgun (WGS) entry which is preliminary data.</text>
</comment>
<feature type="transmembrane region" description="Helical" evidence="1">
    <location>
        <begin position="74"/>
        <end position="94"/>
    </location>
</feature>
<reference evidence="4" key="1">
    <citation type="submission" date="2015-07" db="EMBL/GenBank/DDBJ databases">
        <title>Near-Complete Genome Sequence of the Cellulolytic Bacterium Bacteroides (Pseudobacteroides) cellulosolvens ATCC 35603.</title>
        <authorList>
            <person name="Dassa B."/>
            <person name="Utturkar S.M."/>
            <person name="Klingeman D.M."/>
            <person name="Hurt R.A."/>
            <person name="Keller M."/>
            <person name="Xu J."/>
            <person name="Reddy Y.H.K."/>
            <person name="Borovok I."/>
            <person name="Grinberg I.R."/>
            <person name="Lamed R."/>
            <person name="Zhivin O."/>
            <person name="Bayer E.A."/>
            <person name="Brown S.D."/>
        </authorList>
    </citation>
    <scope>NUCLEOTIDE SEQUENCE [LARGE SCALE GENOMIC DNA]</scope>
    <source>
        <strain evidence="4">DSM 2933</strain>
    </source>
</reference>
<dbReference type="InterPro" id="IPR000160">
    <property type="entry name" value="GGDEF_dom"/>
</dbReference>
<proteinExistence type="predicted"/>
<evidence type="ECO:0000256" key="1">
    <source>
        <dbReference type="SAM" id="Phobius"/>
    </source>
</evidence>
<evidence type="ECO:0000313" key="3">
    <source>
        <dbReference type="EMBL" id="KNY25833.1"/>
    </source>
</evidence>
<organism evidence="3 4">
    <name type="scientific">Pseudobacteroides cellulosolvens ATCC 35603 = DSM 2933</name>
    <dbReference type="NCBI Taxonomy" id="398512"/>
    <lineage>
        <taxon>Bacteria</taxon>
        <taxon>Bacillati</taxon>
        <taxon>Bacillota</taxon>
        <taxon>Clostridia</taxon>
        <taxon>Eubacteriales</taxon>
        <taxon>Oscillospiraceae</taxon>
        <taxon>Pseudobacteroides</taxon>
    </lineage>
</organism>